<protein>
    <submittedName>
        <fullName evidence="2">Uncharacterized protein</fullName>
    </submittedName>
</protein>
<evidence type="ECO:0000313" key="2">
    <source>
        <dbReference type="EMBL" id="KAG7127392.1"/>
    </source>
</evidence>
<evidence type="ECO:0000313" key="3">
    <source>
        <dbReference type="Proteomes" id="UP000689129"/>
    </source>
</evidence>
<feature type="compositionally biased region" description="Polar residues" evidence="1">
    <location>
        <begin position="52"/>
        <end position="66"/>
    </location>
</feature>
<feature type="region of interest" description="Disordered" evidence="1">
    <location>
        <begin position="102"/>
        <end position="124"/>
    </location>
</feature>
<comment type="caution">
    <text evidence="2">The sequence shown here is derived from an EMBL/GenBank/DDBJ whole genome shotgun (WGS) entry which is preliminary data.</text>
</comment>
<dbReference type="OrthoDB" id="10266696at2759"/>
<dbReference type="AlphaFoldDB" id="A0A8I2ZEB4"/>
<dbReference type="Proteomes" id="UP000689129">
    <property type="component" value="Unassembled WGS sequence"/>
</dbReference>
<gene>
    <name evidence="2" type="ORF">HYQ45_018973</name>
</gene>
<feature type="region of interest" description="Disordered" evidence="1">
    <location>
        <begin position="34"/>
        <end position="74"/>
    </location>
</feature>
<organism evidence="2 3">
    <name type="scientific">Verticillium longisporum</name>
    <name type="common">Verticillium dahliae var. longisporum</name>
    <dbReference type="NCBI Taxonomy" id="100787"/>
    <lineage>
        <taxon>Eukaryota</taxon>
        <taxon>Fungi</taxon>
        <taxon>Dikarya</taxon>
        <taxon>Ascomycota</taxon>
        <taxon>Pezizomycotina</taxon>
        <taxon>Sordariomycetes</taxon>
        <taxon>Hypocreomycetidae</taxon>
        <taxon>Glomerellales</taxon>
        <taxon>Plectosphaerellaceae</taxon>
        <taxon>Verticillium</taxon>
    </lineage>
</organism>
<evidence type="ECO:0000256" key="1">
    <source>
        <dbReference type="SAM" id="MobiDB-lite"/>
    </source>
</evidence>
<reference evidence="2" key="1">
    <citation type="journal article" date="2021" name="Mol. Plant Pathol.">
        <title>A 20-kb lineage-specific genomic region tames virulence in pathogenic amphidiploid Verticillium longisporum.</title>
        <authorList>
            <person name="Harting R."/>
            <person name="Starke J."/>
            <person name="Kusch H."/>
            <person name="Poggeler S."/>
            <person name="Maurus I."/>
            <person name="Schluter R."/>
            <person name="Landesfeind M."/>
            <person name="Bulla I."/>
            <person name="Nowrousian M."/>
            <person name="de Jonge R."/>
            <person name="Stahlhut G."/>
            <person name="Hoff K.J."/>
            <person name="Asshauer K.P."/>
            <person name="Thurmer A."/>
            <person name="Stanke M."/>
            <person name="Daniel R."/>
            <person name="Morgenstern B."/>
            <person name="Thomma B.P.H.J."/>
            <person name="Kronstad J.W."/>
            <person name="Braus-Stromeyer S.A."/>
            <person name="Braus G.H."/>
        </authorList>
    </citation>
    <scope>NUCLEOTIDE SEQUENCE</scope>
    <source>
        <strain evidence="2">Vl32</strain>
    </source>
</reference>
<sequence length="124" mass="13427">MGIFVEYDSRAHCLHTLASFSYWVSNSTGSQLKSAISGGSQGAVASPELSRSPGSLGQSSIGSPAATSKFKGIRDLEERDHVQIANAERHNAQRKEGLLWALSRPTSHVDPRNLNKPGWHKTQS</sequence>
<dbReference type="EMBL" id="JAEMWZ010000294">
    <property type="protein sequence ID" value="KAG7127392.1"/>
    <property type="molecule type" value="Genomic_DNA"/>
</dbReference>
<name>A0A8I2ZEB4_VERLO</name>
<accession>A0A8I2ZEB4</accession>
<proteinExistence type="predicted"/>